<dbReference type="EMBL" id="CALLCH030000012">
    <property type="protein sequence ID" value="CAI4214738.1"/>
    <property type="molecule type" value="Genomic_DNA"/>
</dbReference>
<evidence type="ECO:0000256" key="1">
    <source>
        <dbReference type="SAM" id="MobiDB-lite"/>
    </source>
</evidence>
<feature type="region of interest" description="Disordered" evidence="1">
    <location>
        <begin position="306"/>
        <end position="338"/>
    </location>
</feature>
<evidence type="ECO:0008006" key="4">
    <source>
        <dbReference type="Google" id="ProtNLM"/>
    </source>
</evidence>
<name>A0A9P1H2E0_9PEZI</name>
<accession>A0A9P1H2E0</accession>
<feature type="region of interest" description="Disordered" evidence="1">
    <location>
        <begin position="1"/>
        <end position="26"/>
    </location>
</feature>
<gene>
    <name evidence="2" type="ORF">PPNO1_LOCUS4468</name>
</gene>
<sequence length="457" mass="51079">MQSIPSRHPAPWERNGATSTDPMDSRVQWPGRPRTMAAADLVSPLLGLPLHLVTEILSNLHSLDDVAAAVSSARIFNDAFAESSKAIAERILGRIPNALLPFVHALRACRPSELPIDHRHYDALHELFNGKLKPLLTTAPENLPRLSGLTVAEQAEVSRTHAAVEAITQRFAAESAPLFGRALGLEPKQPAASAASPSEAERFRIGRALYRLEMLREIFCADTDADYVFEDDVDSLCGGQFFAMYSPWVNEQLFCLYGYLRDKVYDGFCEVAAHDVEYAQEPPNWIKNDADTLVHVQMFSLFREPQRRPFPSSDNDREDEDPSHGHPRLSGPFDGPQDGPSSCAYKMWVGARGTRAGHAFRPKPDRNLWACGYVIWEYAPGQEAVVNGAELARRLGQVRSGKSLVPRRKQWREEERKHRVVGLTEAKKRRILEKWASGGLGDTSSEEEESEESEEED</sequence>
<evidence type="ECO:0000313" key="3">
    <source>
        <dbReference type="Proteomes" id="UP000838763"/>
    </source>
</evidence>
<keyword evidence="3" id="KW-1185">Reference proteome</keyword>
<feature type="compositionally biased region" description="Acidic residues" evidence="1">
    <location>
        <begin position="444"/>
        <end position="457"/>
    </location>
</feature>
<feature type="region of interest" description="Disordered" evidence="1">
    <location>
        <begin position="434"/>
        <end position="457"/>
    </location>
</feature>
<organism evidence="2 3">
    <name type="scientific">Parascedosporium putredinis</name>
    <dbReference type="NCBI Taxonomy" id="1442378"/>
    <lineage>
        <taxon>Eukaryota</taxon>
        <taxon>Fungi</taxon>
        <taxon>Dikarya</taxon>
        <taxon>Ascomycota</taxon>
        <taxon>Pezizomycotina</taxon>
        <taxon>Sordariomycetes</taxon>
        <taxon>Hypocreomycetidae</taxon>
        <taxon>Microascales</taxon>
        <taxon>Microascaceae</taxon>
        <taxon>Parascedosporium</taxon>
    </lineage>
</organism>
<dbReference type="AlphaFoldDB" id="A0A9P1H2E0"/>
<reference evidence="2" key="1">
    <citation type="submission" date="2022-11" db="EMBL/GenBank/DDBJ databases">
        <authorList>
            <person name="Scott C."/>
            <person name="Bruce N."/>
        </authorList>
    </citation>
    <scope>NUCLEOTIDE SEQUENCE</scope>
</reference>
<proteinExistence type="predicted"/>
<evidence type="ECO:0000313" key="2">
    <source>
        <dbReference type="EMBL" id="CAI4214738.1"/>
    </source>
</evidence>
<dbReference type="Proteomes" id="UP000838763">
    <property type="component" value="Unassembled WGS sequence"/>
</dbReference>
<comment type="caution">
    <text evidence="2">The sequence shown here is derived from an EMBL/GenBank/DDBJ whole genome shotgun (WGS) entry which is preliminary data.</text>
</comment>
<protein>
    <recommendedName>
        <fullName evidence="4">F-box domain-containing protein</fullName>
    </recommendedName>
</protein>
<dbReference type="OrthoDB" id="5427059at2759"/>